<proteinExistence type="predicted"/>
<dbReference type="GO" id="GO:0012505">
    <property type="term" value="C:endomembrane system"/>
    <property type="evidence" value="ECO:0007669"/>
    <property type="project" value="TreeGrafter"/>
</dbReference>
<gene>
    <name evidence="2" type="ORF">METZ01_LOCUS13899</name>
</gene>
<evidence type="ECO:0000313" key="2">
    <source>
        <dbReference type="EMBL" id="SUZ61045.1"/>
    </source>
</evidence>
<dbReference type="PANTHER" id="PTHR43372:SF4">
    <property type="entry name" value="FATTY-ACID AMIDE HYDROLASE 2"/>
    <property type="match status" value="1"/>
</dbReference>
<dbReference type="InterPro" id="IPR036928">
    <property type="entry name" value="AS_sf"/>
</dbReference>
<evidence type="ECO:0000259" key="1">
    <source>
        <dbReference type="Pfam" id="PF01425"/>
    </source>
</evidence>
<organism evidence="2">
    <name type="scientific">marine metagenome</name>
    <dbReference type="NCBI Taxonomy" id="408172"/>
    <lineage>
        <taxon>unclassified sequences</taxon>
        <taxon>metagenomes</taxon>
        <taxon>ecological metagenomes</taxon>
    </lineage>
</organism>
<dbReference type="AlphaFoldDB" id="A0A381P280"/>
<dbReference type="PANTHER" id="PTHR43372">
    <property type="entry name" value="FATTY-ACID AMIDE HYDROLASE"/>
    <property type="match status" value="1"/>
</dbReference>
<protein>
    <recommendedName>
        <fullName evidence="1">Amidase domain-containing protein</fullName>
    </recommendedName>
</protein>
<dbReference type="InterPro" id="IPR052739">
    <property type="entry name" value="FAAH2"/>
</dbReference>
<dbReference type="Gene3D" id="3.90.1300.10">
    <property type="entry name" value="Amidase signature (AS) domain"/>
    <property type="match status" value="1"/>
</dbReference>
<name>A0A381P280_9ZZZZ</name>
<feature type="domain" description="Amidase" evidence="1">
    <location>
        <begin position="26"/>
        <end position="461"/>
    </location>
</feature>
<dbReference type="EMBL" id="UINC01000777">
    <property type="protein sequence ID" value="SUZ61045.1"/>
    <property type="molecule type" value="Genomic_DNA"/>
</dbReference>
<reference evidence="2" key="1">
    <citation type="submission" date="2018-05" db="EMBL/GenBank/DDBJ databases">
        <authorList>
            <person name="Lanie J.A."/>
            <person name="Ng W.-L."/>
            <person name="Kazmierczak K.M."/>
            <person name="Andrzejewski T.M."/>
            <person name="Davidsen T.M."/>
            <person name="Wayne K.J."/>
            <person name="Tettelin H."/>
            <person name="Glass J.I."/>
            <person name="Rusch D."/>
            <person name="Podicherti R."/>
            <person name="Tsui H.-C.T."/>
            <person name="Winkler M.E."/>
        </authorList>
    </citation>
    <scope>NUCLEOTIDE SEQUENCE</scope>
</reference>
<accession>A0A381P280</accession>
<dbReference type="Pfam" id="PF01425">
    <property type="entry name" value="Amidase"/>
    <property type="match status" value="1"/>
</dbReference>
<dbReference type="NCBIfam" id="NF004816">
    <property type="entry name" value="PRK06170.1"/>
    <property type="match status" value="1"/>
</dbReference>
<dbReference type="InterPro" id="IPR023631">
    <property type="entry name" value="Amidase_dom"/>
</dbReference>
<dbReference type="SUPFAM" id="SSF75304">
    <property type="entry name" value="Amidase signature (AS) enzymes"/>
    <property type="match status" value="1"/>
</dbReference>
<sequence length="485" mass="52878">MSTDLMLKPASELAVLIRSREVSARELLDEAIARFELFNPAVNAITESRVELARERAVDADQATSRGESWGPFHGLPVTIKEAYDWVGTASTWGNPQWVNNFPDANSPAVERLLGAGAVIWAKTNVPFMLADWQSFNELYGCTNNPWDLDRTPGGSSGGSAVSLATGMAALEIGSDIGASIRNPAHYCGVFGHKPTMDLIPQLGHAAPGVETTVDIAVMGPLARSAEDLDTALSVLAGPVGLDAAGYKVDLPSPDKESLDDYRVGVLLDTPACKTATSLIDHLHGTVELLARAGVQVTETSPEIDQVEFFENYLLLLRAATGVSIHDEAYVAALSGHEAWERGERTYRNLVDHAAHMTHREWFALHQQRERYRLQWAKFFDEYDLLLCPAAASTAFTHDHQGERPDRTIDIDGQQEPVVDQLFWAGWSCSVYLPSTVAPVGLIEGLPLGVQIVAPHLHDRRSIHFASLIERELGGFVAPPGYETV</sequence>